<feature type="non-terminal residue" evidence="1">
    <location>
        <position position="1"/>
    </location>
</feature>
<proteinExistence type="predicted"/>
<name>A0A7R8X165_9CRUS</name>
<dbReference type="PANTHER" id="PTHR33803:SF3">
    <property type="entry name" value="BLL1974 PROTEIN"/>
    <property type="match status" value="1"/>
</dbReference>
<evidence type="ECO:0000313" key="1">
    <source>
        <dbReference type="EMBL" id="CAD7238683.1"/>
    </source>
</evidence>
<protein>
    <submittedName>
        <fullName evidence="1">Uncharacterized protein</fullName>
    </submittedName>
</protein>
<organism evidence="1">
    <name type="scientific">Cyprideis torosa</name>
    <dbReference type="NCBI Taxonomy" id="163714"/>
    <lineage>
        <taxon>Eukaryota</taxon>
        <taxon>Metazoa</taxon>
        <taxon>Ecdysozoa</taxon>
        <taxon>Arthropoda</taxon>
        <taxon>Crustacea</taxon>
        <taxon>Oligostraca</taxon>
        <taxon>Ostracoda</taxon>
        <taxon>Podocopa</taxon>
        <taxon>Podocopida</taxon>
        <taxon>Cytherocopina</taxon>
        <taxon>Cytheroidea</taxon>
        <taxon>Cytherideidae</taxon>
        <taxon>Cyprideis</taxon>
    </lineage>
</organism>
<dbReference type="EMBL" id="OB706586">
    <property type="protein sequence ID" value="CAD7238683.1"/>
    <property type="molecule type" value="Genomic_DNA"/>
</dbReference>
<dbReference type="PANTHER" id="PTHR33803">
    <property type="entry name" value="IS1478 TRANSPOSASE"/>
    <property type="match status" value="1"/>
</dbReference>
<gene>
    <name evidence="1" type="ORF">CTOB1V02_LOCUS16498</name>
</gene>
<reference evidence="1" key="1">
    <citation type="submission" date="2020-11" db="EMBL/GenBank/DDBJ databases">
        <authorList>
            <person name="Tran Van P."/>
        </authorList>
    </citation>
    <scope>NUCLEOTIDE SEQUENCE</scope>
</reference>
<sequence>HHFLCHPTSLTKWRQRLGEAGCESLLAHTNEAGLKSKAIKRSSLDRVVVDATVAHEPGIGLRQTYEKAGRALCFKVGRYGHARQFKRLAIVVNGLDDRVNPHAEAGTNHAANIFDRACGATGEDGAPRFIVEAGFGKLFAQPPRTKGAAGAGENGDGF</sequence>
<accession>A0A7R8X165</accession>
<dbReference type="AlphaFoldDB" id="A0A7R8X165"/>